<gene>
    <name evidence="2" type="ORF">H257_00467</name>
</gene>
<accession>W4HCT6</accession>
<dbReference type="InterPro" id="IPR036871">
    <property type="entry name" value="PX_dom_sf"/>
</dbReference>
<dbReference type="GeneID" id="20802463"/>
<dbReference type="RefSeq" id="XP_009821484.1">
    <property type="nucleotide sequence ID" value="XM_009823182.1"/>
</dbReference>
<name>W4HCT6_APHAT</name>
<evidence type="ECO:0000313" key="2">
    <source>
        <dbReference type="EMBL" id="ETV89084.1"/>
    </source>
</evidence>
<organism evidence="2">
    <name type="scientific">Aphanomyces astaci</name>
    <name type="common">Crayfish plague agent</name>
    <dbReference type="NCBI Taxonomy" id="112090"/>
    <lineage>
        <taxon>Eukaryota</taxon>
        <taxon>Sar</taxon>
        <taxon>Stramenopiles</taxon>
        <taxon>Oomycota</taxon>
        <taxon>Saprolegniomycetes</taxon>
        <taxon>Saprolegniales</taxon>
        <taxon>Verrucalvaceae</taxon>
        <taxon>Aphanomyces</taxon>
    </lineage>
</organism>
<dbReference type="VEuPathDB" id="FungiDB:H257_00467"/>
<evidence type="ECO:0000256" key="1">
    <source>
        <dbReference type="SAM" id="MobiDB-lite"/>
    </source>
</evidence>
<dbReference type="GO" id="GO:0035091">
    <property type="term" value="F:phosphatidylinositol binding"/>
    <property type="evidence" value="ECO:0007669"/>
    <property type="project" value="InterPro"/>
</dbReference>
<dbReference type="EMBL" id="KI913114">
    <property type="protein sequence ID" value="ETV89084.1"/>
    <property type="molecule type" value="Genomic_DNA"/>
</dbReference>
<proteinExistence type="predicted"/>
<feature type="region of interest" description="Disordered" evidence="1">
    <location>
        <begin position="1"/>
        <end position="30"/>
    </location>
</feature>
<dbReference type="SUPFAM" id="SSF64268">
    <property type="entry name" value="PX domain"/>
    <property type="match status" value="1"/>
</dbReference>
<dbReference type="AlphaFoldDB" id="W4HCT6"/>
<sequence length="147" mass="15982">MGCKQSTTAADPAAISQAHSPPHSASSESTNAAVIVDHSIDEKGVVLYHVEAYGVAAKKRFNDFKTFHHDIQLVVPPMPEAGFFTALNRRDLGLIQARRLRFQDIIRAAPRDRVVLFLDPNANVVFGGNDVEKTLAVETCNASVPTD</sequence>
<reference evidence="2" key="1">
    <citation type="submission" date="2013-12" db="EMBL/GenBank/DDBJ databases">
        <title>The Genome Sequence of Aphanomyces astaci APO3.</title>
        <authorList>
            <consortium name="The Broad Institute Genomics Platform"/>
            <person name="Russ C."/>
            <person name="Tyler B."/>
            <person name="van West P."/>
            <person name="Dieguez-Uribeondo J."/>
            <person name="Young S.K."/>
            <person name="Zeng Q."/>
            <person name="Gargeya S."/>
            <person name="Fitzgerald M."/>
            <person name="Abouelleil A."/>
            <person name="Alvarado L."/>
            <person name="Chapman S.B."/>
            <person name="Gainer-Dewar J."/>
            <person name="Goldberg J."/>
            <person name="Griggs A."/>
            <person name="Gujja S."/>
            <person name="Hansen M."/>
            <person name="Howarth C."/>
            <person name="Imamovic A."/>
            <person name="Ireland A."/>
            <person name="Larimer J."/>
            <person name="McCowan C."/>
            <person name="Murphy C."/>
            <person name="Pearson M."/>
            <person name="Poon T.W."/>
            <person name="Priest M."/>
            <person name="Roberts A."/>
            <person name="Saif S."/>
            <person name="Shea T."/>
            <person name="Sykes S."/>
            <person name="Wortman J."/>
            <person name="Nusbaum C."/>
            <person name="Birren B."/>
        </authorList>
    </citation>
    <scope>NUCLEOTIDE SEQUENCE [LARGE SCALE GENOMIC DNA]</scope>
    <source>
        <strain evidence="2">APO3</strain>
    </source>
</reference>
<evidence type="ECO:0008006" key="3">
    <source>
        <dbReference type="Google" id="ProtNLM"/>
    </source>
</evidence>
<protein>
    <recommendedName>
        <fullName evidence="3">PX domain-containing protein</fullName>
    </recommendedName>
</protein>
<dbReference type="OrthoDB" id="10254720at2759"/>
<feature type="compositionally biased region" description="Low complexity" evidence="1">
    <location>
        <begin position="12"/>
        <end position="29"/>
    </location>
</feature>